<organism evidence="3 4">
    <name type="scientific">Phaedon cochleariae</name>
    <name type="common">Mustard beetle</name>
    <dbReference type="NCBI Taxonomy" id="80249"/>
    <lineage>
        <taxon>Eukaryota</taxon>
        <taxon>Metazoa</taxon>
        <taxon>Ecdysozoa</taxon>
        <taxon>Arthropoda</taxon>
        <taxon>Hexapoda</taxon>
        <taxon>Insecta</taxon>
        <taxon>Pterygota</taxon>
        <taxon>Neoptera</taxon>
        <taxon>Endopterygota</taxon>
        <taxon>Coleoptera</taxon>
        <taxon>Polyphaga</taxon>
        <taxon>Cucujiformia</taxon>
        <taxon>Chrysomeloidea</taxon>
        <taxon>Chrysomelidae</taxon>
        <taxon>Chrysomelinae</taxon>
        <taxon>Chrysomelini</taxon>
        <taxon>Phaedon</taxon>
    </lineage>
</organism>
<reference evidence="3" key="1">
    <citation type="submission" date="2022-01" db="EMBL/GenBank/DDBJ databases">
        <authorList>
            <person name="King R."/>
        </authorList>
    </citation>
    <scope>NUCLEOTIDE SEQUENCE</scope>
</reference>
<feature type="compositionally biased region" description="Low complexity" evidence="1">
    <location>
        <begin position="228"/>
        <end position="239"/>
    </location>
</feature>
<gene>
    <name evidence="3" type="ORF">PHAECO_LOCUS8867</name>
</gene>
<accession>A0A9P0GSZ3</accession>
<name>A0A9P0GSZ3_PHACE</name>
<evidence type="ECO:0000259" key="2">
    <source>
        <dbReference type="Pfam" id="PF16064"/>
    </source>
</evidence>
<dbReference type="InterPro" id="IPR032071">
    <property type="entry name" value="DUF4806"/>
</dbReference>
<dbReference type="Pfam" id="PF16064">
    <property type="entry name" value="DUF4806"/>
    <property type="match status" value="1"/>
</dbReference>
<reference evidence="3" key="2">
    <citation type="submission" date="2022-10" db="EMBL/GenBank/DDBJ databases">
        <authorList>
            <consortium name="ENA_rothamsted_submissions"/>
            <consortium name="culmorum"/>
            <person name="King R."/>
        </authorList>
    </citation>
    <scope>NUCLEOTIDE SEQUENCE</scope>
</reference>
<evidence type="ECO:0000313" key="4">
    <source>
        <dbReference type="Proteomes" id="UP001153737"/>
    </source>
</evidence>
<evidence type="ECO:0000313" key="3">
    <source>
        <dbReference type="EMBL" id="CAH1163217.1"/>
    </source>
</evidence>
<evidence type="ECO:0000256" key="1">
    <source>
        <dbReference type="SAM" id="MobiDB-lite"/>
    </source>
</evidence>
<dbReference type="EMBL" id="OU896710">
    <property type="protein sequence ID" value="CAH1163217.1"/>
    <property type="molecule type" value="Genomic_DNA"/>
</dbReference>
<proteinExistence type="predicted"/>
<dbReference type="PANTHER" id="PTHR34153:SF2">
    <property type="entry name" value="SI:CH211-262H13.3-RELATED"/>
    <property type="match status" value="1"/>
</dbReference>
<dbReference type="PANTHER" id="PTHR34153">
    <property type="entry name" value="SI:CH211-262H13.3-RELATED-RELATED"/>
    <property type="match status" value="1"/>
</dbReference>
<dbReference type="AlphaFoldDB" id="A0A9P0GSZ3"/>
<feature type="region of interest" description="Disordered" evidence="1">
    <location>
        <begin position="220"/>
        <end position="244"/>
    </location>
</feature>
<dbReference type="Proteomes" id="UP001153737">
    <property type="component" value="Chromosome 4"/>
</dbReference>
<protein>
    <recommendedName>
        <fullName evidence="2">DUF4806 domain-containing protein</fullName>
    </recommendedName>
</protein>
<sequence length="413" mass="47127">MWTVVIFIEENSIETIPLKWLLGGDGNLAYWPSVKGLKLNSMIVNCAEPTSNWEIFEIRFPNNTKKIYDNFLKARKACNRKTEESDVLSEGDYSLKRLRKQKKMESSDEEEDCFLSRLPNPPALPNNSLFSPVATKPVLQLKSSSTDENTLFEDINSPSSSNSTPRVDIIAFEPAFEPQFSSCSGPVNHSNRDLETPFPSTSNSIEIMDFMSHVDATDAMEMSKENSESTPKSKTTTSKSKVHGTPDNRILRQLVLLNHKVDLLSTDVTKILDKMTTDDTLVLEDTEIENYFPVKNDEELNNFELFLSEDRNHNKFIQYVTKLGGSTLPEAVRRTMERVISDDLIQQYSWLGQKHKKIFGILRMAQGMKDGIKRNKILQESVTEAGIECCMRNWMRHAKDRINKRSKKAAVIR</sequence>
<feature type="domain" description="DUF4806" evidence="2">
    <location>
        <begin position="291"/>
        <end position="384"/>
    </location>
</feature>
<keyword evidence="4" id="KW-1185">Reference proteome</keyword>